<evidence type="ECO:0000313" key="1">
    <source>
        <dbReference type="EMBL" id="OAD21832.1"/>
    </source>
</evidence>
<evidence type="ECO:0000313" key="2">
    <source>
        <dbReference type="Proteomes" id="UP000076962"/>
    </source>
</evidence>
<proteinExistence type="predicted"/>
<dbReference type="AlphaFoldDB" id="A0A176S177"/>
<reference evidence="1 2" key="1">
    <citation type="submission" date="2016-05" db="EMBL/GenBank/DDBJ databases">
        <title>Single-cell genome of chain-forming Candidatus Thiomargarita nelsonii and comparison to other large sulfur-oxidizing bacteria.</title>
        <authorList>
            <person name="Winkel M."/>
            <person name="Salman V."/>
            <person name="Woyke T."/>
            <person name="Schulz-Vogt H."/>
            <person name="Richter M."/>
            <person name="Flood B."/>
            <person name="Bailey J."/>
            <person name="Amann R."/>
            <person name="Mussmann M."/>
        </authorList>
    </citation>
    <scope>NUCLEOTIDE SEQUENCE [LARGE SCALE GENOMIC DNA]</scope>
    <source>
        <strain evidence="1 2">THI036</strain>
    </source>
</reference>
<keyword evidence="2" id="KW-1185">Reference proteome</keyword>
<name>A0A176S177_9GAMM</name>
<comment type="caution">
    <text evidence="1">The sequence shown here is derived from an EMBL/GenBank/DDBJ whole genome shotgun (WGS) entry which is preliminary data.</text>
</comment>
<gene>
    <name evidence="1" type="ORF">THIOM_002396</name>
</gene>
<organism evidence="1 2">
    <name type="scientific">Candidatus Thiomargarita nelsonii</name>
    <dbReference type="NCBI Taxonomy" id="1003181"/>
    <lineage>
        <taxon>Bacteria</taxon>
        <taxon>Pseudomonadati</taxon>
        <taxon>Pseudomonadota</taxon>
        <taxon>Gammaproteobacteria</taxon>
        <taxon>Thiotrichales</taxon>
        <taxon>Thiotrichaceae</taxon>
        <taxon>Thiomargarita</taxon>
    </lineage>
</organism>
<accession>A0A176S177</accession>
<sequence length="65" mass="7652">MRILFQRFENSFEIFFAGRRFLIVDYCGFDAFLFQNLKSGTALTTACIVVNRDIHFWLVSPLIIE</sequence>
<protein>
    <submittedName>
        <fullName evidence="1">Uncharacterized protein</fullName>
    </submittedName>
</protein>
<dbReference type="EMBL" id="LUTY01001363">
    <property type="protein sequence ID" value="OAD21832.1"/>
    <property type="molecule type" value="Genomic_DNA"/>
</dbReference>
<dbReference type="Proteomes" id="UP000076962">
    <property type="component" value="Unassembled WGS sequence"/>
</dbReference>